<reference evidence="2" key="2">
    <citation type="submission" date="2021-01" db="EMBL/GenBank/DDBJ databases">
        <authorList>
            <person name="Mieszkin S."/>
            <person name="Pouder E."/>
            <person name="Alain K."/>
        </authorList>
    </citation>
    <scope>NUCLEOTIDE SEQUENCE</scope>
    <source>
        <strain evidence="2">HW T2.11</strain>
    </source>
</reference>
<reference evidence="2" key="1">
    <citation type="journal article" date="2021" name="Microorganisms">
        <title>Acidisoma silvae sp. nov. and Acidisomacellulosilytica sp. nov., Two Acidophilic Bacteria Isolated from Decaying Wood, Hydrolyzing Cellulose and Producing Poly-3-hydroxybutyrate.</title>
        <authorList>
            <person name="Mieszkin S."/>
            <person name="Pouder E."/>
            <person name="Uroz S."/>
            <person name="Simon-Colin C."/>
            <person name="Alain K."/>
        </authorList>
    </citation>
    <scope>NUCLEOTIDE SEQUENCE</scope>
    <source>
        <strain evidence="2">HW T2.11</strain>
    </source>
</reference>
<feature type="transmembrane region" description="Helical" evidence="1">
    <location>
        <begin position="221"/>
        <end position="241"/>
    </location>
</feature>
<sequence length="253" mass="26311">MTHLAWTHIGPSILAAFLASTVEFVEALTVILAVGSVRGWRDALAGTAAALLVLLLLVCVLGSALTRVPLNVIQVAVGALLLLFGLRWLRKAVLRAAGVIPLHDESAAFAKQTDAMRRHGLASGWDKIAFAAAFQITMLEGTEVVFIVIAVGAGGTGLLLPASIGALAALILVAVAGIILHRPLATVPENALKFMVGVLLSAFGSFWFGEGIGAAWPGQDWSILLLIAGFLATALLAVPLCRMRAATAARLAR</sequence>
<proteinExistence type="predicted"/>
<comment type="caution">
    <text evidence="2">The sequence shown here is derived from an EMBL/GenBank/DDBJ whole genome shotgun (WGS) entry which is preliminary data.</text>
</comment>
<dbReference type="AlphaFoldDB" id="A0A964DZ39"/>
<keyword evidence="1" id="KW-0812">Transmembrane</keyword>
<feature type="transmembrane region" description="Helical" evidence="1">
    <location>
        <begin position="158"/>
        <end position="180"/>
    </location>
</feature>
<keyword evidence="3" id="KW-1185">Reference proteome</keyword>
<name>A0A964DZ39_9PROT</name>
<feature type="transmembrane region" description="Helical" evidence="1">
    <location>
        <begin position="12"/>
        <end position="34"/>
    </location>
</feature>
<feature type="transmembrane region" description="Helical" evidence="1">
    <location>
        <begin position="43"/>
        <end position="65"/>
    </location>
</feature>
<accession>A0A964DZ39</accession>
<evidence type="ECO:0000313" key="2">
    <source>
        <dbReference type="EMBL" id="MCB8876060.1"/>
    </source>
</evidence>
<keyword evidence="1" id="KW-1133">Transmembrane helix</keyword>
<dbReference type="RefSeq" id="WP_227321719.1">
    <property type="nucleotide sequence ID" value="NZ_JAESVB010000005.1"/>
</dbReference>
<protein>
    <submittedName>
        <fullName evidence="2">TMEM165/GDT1 family protein</fullName>
    </submittedName>
</protein>
<feature type="transmembrane region" description="Helical" evidence="1">
    <location>
        <begin position="128"/>
        <end position="152"/>
    </location>
</feature>
<evidence type="ECO:0000313" key="3">
    <source>
        <dbReference type="Proteomes" id="UP000708298"/>
    </source>
</evidence>
<organism evidence="2 3">
    <name type="scientific">Acidisoma silvae</name>
    <dbReference type="NCBI Taxonomy" id="2802396"/>
    <lineage>
        <taxon>Bacteria</taxon>
        <taxon>Pseudomonadati</taxon>
        <taxon>Pseudomonadota</taxon>
        <taxon>Alphaproteobacteria</taxon>
        <taxon>Acetobacterales</taxon>
        <taxon>Acidocellaceae</taxon>
        <taxon>Acidisoma</taxon>
    </lineage>
</organism>
<dbReference type="EMBL" id="JAESVB010000005">
    <property type="protein sequence ID" value="MCB8876060.1"/>
    <property type="molecule type" value="Genomic_DNA"/>
</dbReference>
<feature type="transmembrane region" description="Helical" evidence="1">
    <location>
        <begin position="192"/>
        <end position="209"/>
    </location>
</feature>
<evidence type="ECO:0000256" key="1">
    <source>
        <dbReference type="SAM" id="Phobius"/>
    </source>
</evidence>
<keyword evidence="1" id="KW-0472">Membrane</keyword>
<gene>
    <name evidence="2" type="ORF">ASILVAE211_12785</name>
</gene>
<dbReference type="Proteomes" id="UP000708298">
    <property type="component" value="Unassembled WGS sequence"/>
</dbReference>
<feature type="transmembrane region" description="Helical" evidence="1">
    <location>
        <begin position="71"/>
        <end position="89"/>
    </location>
</feature>